<feature type="domain" description="M23ase beta-sheet core" evidence="2">
    <location>
        <begin position="66"/>
        <end position="160"/>
    </location>
</feature>
<dbReference type="PANTHER" id="PTHR21666:SF289">
    <property type="entry name" value="L-ALA--D-GLU ENDOPEPTIDASE"/>
    <property type="match status" value="1"/>
</dbReference>
<organism evidence="3 4">
    <name type="scientific">Nesterenkonia aurantiaca</name>
    <dbReference type="NCBI Taxonomy" id="1436010"/>
    <lineage>
        <taxon>Bacteria</taxon>
        <taxon>Bacillati</taxon>
        <taxon>Actinomycetota</taxon>
        <taxon>Actinomycetes</taxon>
        <taxon>Micrococcales</taxon>
        <taxon>Micrococcaceae</taxon>
        <taxon>Nesterenkonia</taxon>
    </lineage>
</organism>
<keyword evidence="4" id="KW-1185">Reference proteome</keyword>
<keyword evidence="1" id="KW-0732">Signal</keyword>
<protein>
    <submittedName>
        <fullName evidence="3">Peptidase M23-like protein</fullName>
    </submittedName>
</protein>
<gene>
    <name evidence="3" type="ORF">EV640_10855</name>
</gene>
<dbReference type="InterPro" id="IPR050570">
    <property type="entry name" value="Cell_wall_metabolism_enzyme"/>
</dbReference>
<sequence length="178" mass="18027">MGAGGRGITGAKVTALGVVLLLGLGGLPRATPEDSASAPARALWQLPVVADELRPFARPPAPWGAGHRGVDLGPLNVGANIRAPAEGEISFAGVVVDRPVLSIRHGNGYLSSFEPVEAALEVGDRVSAGDPVGILATGAGHCEAPCVHWGVRLDGEYINPLLLTGDAEPSVLLPLGGD</sequence>
<evidence type="ECO:0000256" key="1">
    <source>
        <dbReference type="ARBA" id="ARBA00022729"/>
    </source>
</evidence>
<dbReference type="PANTHER" id="PTHR21666">
    <property type="entry name" value="PEPTIDASE-RELATED"/>
    <property type="match status" value="1"/>
</dbReference>
<dbReference type="InterPro" id="IPR016047">
    <property type="entry name" value="M23ase_b-sheet_dom"/>
</dbReference>
<comment type="caution">
    <text evidence="3">The sequence shown here is derived from an EMBL/GenBank/DDBJ whole genome shotgun (WGS) entry which is preliminary data.</text>
</comment>
<dbReference type="Gene3D" id="2.70.70.10">
    <property type="entry name" value="Glucose Permease (Domain IIA)"/>
    <property type="match status" value="1"/>
</dbReference>
<dbReference type="SUPFAM" id="SSF51261">
    <property type="entry name" value="Duplicated hybrid motif"/>
    <property type="match status" value="1"/>
</dbReference>
<dbReference type="CDD" id="cd12797">
    <property type="entry name" value="M23_peptidase"/>
    <property type="match status" value="1"/>
</dbReference>
<dbReference type="Pfam" id="PF01551">
    <property type="entry name" value="Peptidase_M23"/>
    <property type="match status" value="1"/>
</dbReference>
<dbReference type="AlphaFoldDB" id="A0A4R7FZI1"/>
<evidence type="ECO:0000259" key="2">
    <source>
        <dbReference type="Pfam" id="PF01551"/>
    </source>
</evidence>
<proteinExistence type="predicted"/>
<dbReference type="EMBL" id="SOAN01000008">
    <property type="protein sequence ID" value="TDS84197.1"/>
    <property type="molecule type" value="Genomic_DNA"/>
</dbReference>
<dbReference type="RefSeq" id="WP_084479369.1">
    <property type="nucleotide sequence ID" value="NZ_SOAN01000008.1"/>
</dbReference>
<accession>A0A4R7FZI1</accession>
<reference evidence="3 4" key="1">
    <citation type="submission" date="2019-03" db="EMBL/GenBank/DDBJ databases">
        <title>Genomic Encyclopedia of Type Strains, Phase III (KMG-III): the genomes of soil and plant-associated and newly described type strains.</title>
        <authorList>
            <person name="Whitman W."/>
        </authorList>
    </citation>
    <scope>NUCLEOTIDE SEQUENCE [LARGE SCALE GENOMIC DNA]</scope>
    <source>
        <strain evidence="3 4">DSM 27373</strain>
    </source>
</reference>
<evidence type="ECO:0000313" key="4">
    <source>
        <dbReference type="Proteomes" id="UP000294506"/>
    </source>
</evidence>
<dbReference type="InterPro" id="IPR011055">
    <property type="entry name" value="Dup_hybrid_motif"/>
</dbReference>
<name>A0A4R7FZI1_9MICC</name>
<dbReference type="Proteomes" id="UP000294506">
    <property type="component" value="Unassembled WGS sequence"/>
</dbReference>
<dbReference type="GO" id="GO:0004222">
    <property type="term" value="F:metalloendopeptidase activity"/>
    <property type="evidence" value="ECO:0007669"/>
    <property type="project" value="TreeGrafter"/>
</dbReference>
<evidence type="ECO:0000313" key="3">
    <source>
        <dbReference type="EMBL" id="TDS84197.1"/>
    </source>
</evidence>